<dbReference type="PANTHER" id="PTHR33840">
    <property type="match status" value="1"/>
</dbReference>
<reference evidence="2 3" key="1">
    <citation type="submission" date="2018-12" db="EMBL/GenBank/DDBJ databases">
        <title>Amycolatopsis eburnea sp. nov. actinomycete associate with arbuscular mycorrhiza fungal spore.</title>
        <authorList>
            <person name="Lumyong S."/>
            <person name="Chaiya L."/>
        </authorList>
    </citation>
    <scope>NUCLEOTIDE SEQUENCE [LARGE SCALE GENOMIC DNA]</scope>
    <source>
        <strain evidence="2 3">GLM-1</strain>
    </source>
</reference>
<comment type="caution">
    <text evidence="2">The sequence shown here is derived from an EMBL/GenBank/DDBJ whole genome shotgun (WGS) entry which is preliminary data.</text>
</comment>
<dbReference type="PANTHER" id="PTHR33840:SF1">
    <property type="entry name" value="TLE1 PHOSPHOLIPASE DOMAIN-CONTAINING PROTEIN"/>
    <property type="match status" value="1"/>
</dbReference>
<dbReference type="AlphaFoldDB" id="A0A3R9FEQ5"/>
<dbReference type="RefSeq" id="WP_125316053.1">
    <property type="nucleotide sequence ID" value="NZ_RSEC01000063.1"/>
</dbReference>
<evidence type="ECO:0000313" key="2">
    <source>
        <dbReference type="EMBL" id="RSD07794.1"/>
    </source>
</evidence>
<organism evidence="2 3">
    <name type="scientific">Amycolatopsis eburnea</name>
    <dbReference type="NCBI Taxonomy" id="2267691"/>
    <lineage>
        <taxon>Bacteria</taxon>
        <taxon>Bacillati</taxon>
        <taxon>Actinomycetota</taxon>
        <taxon>Actinomycetes</taxon>
        <taxon>Pseudonocardiales</taxon>
        <taxon>Pseudonocardiaceae</taxon>
        <taxon>Amycolatopsis</taxon>
    </lineage>
</organism>
<dbReference type="EMBL" id="RSEC01000063">
    <property type="protein sequence ID" value="RSD07794.1"/>
    <property type="molecule type" value="Genomic_DNA"/>
</dbReference>
<sequence>MAKRLVVCCDGTWNSLTQKAPTNVVKVKDAVAAVDPAGTKQLVHYHEGVGTGKRLWDRLAGGAFGWGLSANVRDAYRFVVEHYEPGDELFFFGFSRGAYTARSAVGLIRNCGVLLPRHASRVDEAYRLYRDRDPATGPASPAAREFRDRFAHQDVTPVRFVGVWDTVGALGIPLSGGRLLNLLNRRWQFHDTQLTSTVQSAFQALAVDEHRKAFRPAIWLPSPGADGQEREQVWFCGAHSDVGGGYPEQGLSGLALHWLVARAEKCGLVFTPDGFDGLPAADDLGVLHNSLNRLYKWFGSIDREIGVVDPPSESLASCAQHRHETMRPPYAPPNLVKYLESPRITEV</sequence>
<protein>
    <submittedName>
        <fullName evidence="2">DUF2235 domain-containing protein</fullName>
    </submittedName>
</protein>
<dbReference type="InterPro" id="IPR029058">
    <property type="entry name" value="AB_hydrolase_fold"/>
</dbReference>
<name>A0A3R9FEQ5_9PSEU</name>
<dbReference type="Pfam" id="PF09994">
    <property type="entry name" value="T6SS_Tle1-like_cat"/>
    <property type="match status" value="1"/>
</dbReference>
<proteinExistence type="predicted"/>
<gene>
    <name evidence="2" type="ORF">EIY87_44175</name>
</gene>
<accession>A0A3R9FEQ5</accession>
<evidence type="ECO:0000313" key="3">
    <source>
        <dbReference type="Proteomes" id="UP000267081"/>
    </source>
</evidence>
<keyword evidence="3" id="KW-1185">Reference proteome</keyword>
<evidence type="ECO:0000259" key="1">
    <source>
        <dbReference type="Pfam" id="PF09994"/>
    </source>
</evidence>
<feature type="domain" description="T6SS Phospholipase effector Tle1-like catalytic" evidence="1">
    <location>
        <begin position="3"/>
        <end position="261"/>
    </location>
</feature>
<dbReference type="Proteomes" id="UP000267081">
    <property type="component" value="Unassembled WGS sequence"/>
</dbReference>
<dbReference type="SUPFAM" id="SSF53474">
    <property type="entry name" value="alpha/beta-Hydrolases"/>
    <property type="match status" value="1"/>
</dbReference>
<dbReference type="OrthoDB" id="4378831at2"/>
<dbReference type="InterPro" id="IPR018712">
    <property type="entry name" value="Tle1-like_cat"/>
</dbReference>